<dbReference type="AlphaFoldDB" id="A0A1J4JVC3"/>
<keyword evidence="2" id="KW-1185">Reference proteome</keyword>
<proteinExistence type="predicted"/>
<gene>
    <name evidence="1" type="ORF">TRFO_30589</name>
</gene>
<protein>
    <submittedName>
        <fullName evidence="1">Uncharacterized protein</fullName>
    </submittedName>
</protein>
<sequence>MDDEIDENSLIATAATIQIDSVSHSGLFLQVAAQTNAFNNFYPGFFNNLKKSATNSVPLHFYNKKSFHIFIF</sequence>
<dbReference type="GeneID" id="94842148"/>
<dbReference type="RefSeq" id="XP_068355520.1">
    <property type="nucleotide sequence ID" value="XM_068507444.1"/>
</dbReference>
<organism evidence="1 2">
    <name type="scientific">Tritrichomonas foetus</name>
    <dbReference type="NCBI Taxonomy" id="1144522"/>
    <lineage>
        <taxon>Eukaryota</taxon>
        <taxon>Metamonada</taxon>
        <taxon>Parabasalia</taxon>
        <taxon>Tritrichomonadida</taxon>
        <taxon>Tritrichomonadidae</taxon>
        <taxon>Tritrichomonas</taxon>
    </lineage>
</organism>
<accession>A0A1J4JVC3</accession>
<evidence type="ECO:0000313" key="2">
    <source>
        <dbReference type="Proteomes" id="UP000179807"/>
    </source>
</evidence>
<dbReference type="VEuPathDB" id="TrichDB:TRFO_30589"/>
<comment type="caution">
    <text evidence="1">The sequence shown here is derived from an EMBL/GenBank/DDBJ whole genome shotgun (WGS) entry which is preliminary data.</text>
</comment>
<dbReference type="EMBL" id="MLAK01000870">
    <property type="protein sequence ID" value="OHT02384.1"/>
    <property type="molecule type" value="Genomic_DNA"/>
</dbReference>
<reference evidence="1" key="1">
    <citation type="submission" date="2016-10" db="EMBL/GenBank/DDBJ databases">
        <authorList>
            <person name="Benchimol M."/>
            <person name="Almeida L.G."/>
            <person name="Vasconcelos A.T."/>
            <person name="Perreira-Neves A."/>
            <person name="Rosa I.A."/>
            <person name="Tasca T."/>
            <person name="Bogo M.R."/>
            <person name="de Souza W."/>
        </authorList>
    </citation>
    <scope>NUCLEOTIDE SEQUENCE [LARGE SCALE GENOMIC DNA]</scope>
    <source>
        <strain evidence="1">K</strain>
    </source>
</reference>
<evidence type="ECO:0000313" key="1">
    <source>
        <dbReference type="EMBL" id="OHT02384.1"/>
    </source>
</evidence>
<name>A0A1J4JVC3_9EUKA</name>
<dbReference type="Proteomes" id="UP000179807">
    <property type="component" value="Unassembled WGS sequence"/>
</dbReference>